<sequence>MPYSVIRTLCLLPVLFGLAGCVAPLRDSPSSAKYMVIGFGVLEVPKAPTHSNITAVNLKSFGLAISDFPAFSLGLGYTSSSVIAVPADIQHAVVEVSTCPAGDGIKMQTTSHPIVKKEL</sequence>
<dbReference type="PROSITE" id="PS51257">
    <property type="entry name" value="PROKAR_LIPOPROTEIN"/>
    <property type="match status" value="1"/>
</dbReference>
<evidence type="ECO:0000313" key="1">
    <source>
        <dbReference type="EMBL" id="RVU35378.1"/>
    </source>
</evidence>
<gene>
    <name evidence="1" type="ORF">EOE67_14475</name>
</gene>
<evidence type="ECO:0008006" key="3">
    <source>
        <dbReference type="Google" id="ProtNLM"/>
    </source>
</evidence>
<proteinExistence type="predicted"/>
<accession>A0A437QLI1</accession>
<name>A0A437QLI1_9GAMM</name>
<dbReference type="RefSeq" id="WP_127700052.1">
    <property type="nucleotide sequence ID" value="NZ_SACS01000016.1"/>
</dbReference>
<dbReference type="EMBL" id="SACS01000016">
    <property type="protein sequence ID" value="RVU35378.1"/>
    <property type="molecule type" value="Genomic_DNA"/>
</dbReference>
<reference evidence="1 2" key="1">
    <citation type="submission" date="2019-01" db="EMBL/GenBank/DDBJ databases">
        <authorList>
            <person name="Chen W.-M."/>
        </authorList>
    </citation>
    <scope>NUCLEOTIDE SEQUENCE [LARGE SCALE GENOMIC DNA]</scope>
    <source>
        <strain evidence="1 2">KYPC3</strain>
    </source>
</reference>
<keyword evidence="2" id="KW-1185">Reference proteome</keyword>
<dbReference type="Proteomes" id="UP000283077">
    <property type="component" value="Unassembled WGS sequence"/>
</dbReference>
<comment type="caution">
    <text evidence="1">The sequence shown here is derived from an EMBL/GenBank/DDBJ whole genome shotgun (WGS) entry which is preliminary data.</text>
</comment>
<dbReference type="OrthoDB" id="7107915at2"/>
<evidence type="ECO:0000313" key="2">
    <source>
        <dbReference type="Proteomes" id="UP000283077"/>
    </source>
</evidence>
<organism evidence="1 2">
    <name type="scientific">Rheinheimera riviphila</name>
    <dbReference type="NCBI Taxonomy" id="1834037"/>
    <lineage>
        <taxon>Bacteria</taxon>
        <taxon>Pseudomonadati</taxon>
        <taxon>Pseudomonadota</taxon>
        <taxon>Gammaproteobacteria</taxon>
        <taxon>Chromatiales</taxon>
        <taxon>Chromatiaceae</taxon>
        <taxon>Rheinheimera</taxon>
    </lineage>
</organism>
<dbReference type="AlphaFoldDB" id="A0A437QLI1"/>
<protein>
    <recommendedName>
        <fullName evidence="3">Lipoprotein</fullName>
    </recommendedName>
</protein>